<protein>
    <submittedName>
        <fullName evidence="2">Uncharacterized protein</fullName>
    </submittedName>
</protein>
<dbReference type="EMBL" id="FUWV01000019">
    <property type="protein sequence ID" value="SJZ92752.1"/>
    <property type="molecule type" value="Genomic_DNA"/>
</dbReference>
<feature type="transmembrane region" description="Helical" evidence="1">
    <location>
        <begin position="51"/>
        <end position="71"/>
    </location>
</feature>
<keyword evidence="1" id="KW-1133">Transmembrane helix</keyword>
<name>A0A1T4PMM4_9FIRM</name>
<reference evidence="2 3" key="1">
    <citation type="submission" date="2017-02" db="EMBL/GenBank/DDBJ databases">
        <authorList>
            <person name="Peterson S.W."/>
        </authorList>
    </citation>
    <scope>NUCLEOTIDE SEQUENCE [LARGE SCALE GENOMIC DNA]</scope>
    <source>
        <strain evidence="2 3">DSM 15102</strain>
    </source>
</reference>
<feature type="transmembrane region" description="Helical" evidence="1">
    <location>
        <begin position="92"/>
        <end position="117"/>
    </location>
</feature>
<gene>
    <name evidence="2" type="ORF">SAMN02745973_02147</name>
</gene>
<accession>A0A1T4PMM4</accession>
<keyword evidence="1" id="KW-0812">Transmembrane</keyword>
<dbReference type="Proteomes" id="UP000196365">
    <property type="component" value="Unassembled WGS sequence"/>
</dbReference>
<evidence type="ECO:0000313" key="2">
    <source>
        <dbReference type="EMBL" id="SJZ92752.1"/>
    </source>
</evidence>
<keyword evidence="1" id="KW-0472">Membrane</keyword>
<feature type="transmembrane region" description="Helical" evidence="1">
    <location>
        <begin position="123"/>
        <end position="142"/>
    </location>
</feature>
<proteinExistence type="predicted"/>
<evidence type="ECO:0000256" key="1">
    <source>
        <dbReference type="SAM" id="Phobius"/>
    </source>
</evidence>
<sequence>MGKSLFRFVDTLELCIAYLICFSSNLLFDYVKTLNLDSYILKAFLKNIMDHQTIINFLLTSIVIVFHYQMLHRKKTEIYCRILVGDTLLNITIRYMLNCLTILGLIYILSIVINVYLNYNLTSNLYLVYIFSTYILISASQVRKYENF</sequence>
<organism evidence="2 3">
    <name type="scientific">Garciella nitratireducens DSM 15102</name>
    <dbReference type="NCBI Taxonomy" id="1121911"/>
    <lineage>
        <taxon>Bacteria</taxon>
        <taxon>Bacillati</taxon>
        <taxon>Bacillota</taxon>
        <taxon>Clostridia</taxon>
        <taxon>Eubacteriales</taxon>
        <taxon>Eubacteriaceae</taxon>
        <taxon>Garciella</taxon>
    </lineage>
</organism>
<dbReference type="AlphaFoldDB" id="A0A1T4PMM4"/>
<evidence type="ECO:0000313" key="3">
    <source>
        <dbReference type="Proteomes" id="UP000196365"/>
    </source>
</evidence>
<keyword evidence="3" id="KW-1185">Reference proteome</keyword>